<organism evidence="3 4">
    <name type="scientific">Psychrobacillus psychrotolerans</name>
    <dbReference type="NCBI Taxonomy" id="126156"/>
    <lineage>
        <taxon>Bacteria</taxon>
        <taxon>Bacillati</taxon>
        <taxon>Bacillota</taxon>
        <taxon>Bacilli</taxon>
        <taxon>Bacillales</taxon>
        <taxon>Bacillaceae</taxon>
        <taxon>Psychrobacillus</taxon>
    </lineage>
</organism>
<dbReference type="AlphaFoldDB" id="A0A1I6A148"/>
<dbReference type="InterPro" id="IPR005105">
    <property type="entry name" value="GlnD_Uridyltrans_N"/>
</dbReference>
<feature type="domain" description="Protein-PII uridylyltransferase N-terminal" evidence="1">
    <location>
        <begin position="26"/>
        <end position="137"/>
    </location>
</feature>
<feature type="domain" description="DUF294" evidence="2">
    <location>
        <begin position="177"/>
        <end position="310"/>
    </location>
</feature>
<dbReference type="GO" id="GO:0008773">
    <property type="term" value="F:[protein-PII] uridylyltransferase activity"/>
    <property type="evidence" value="ECO:0007669"/>
    <property type="project" value="InterPro"/>
</dbReference>
<keyword evidence="4" id="KW-1185">Reference proteome</keyword>
<dbReference type="EMBL" id="FOXU01000006">
    <property type="protein sequence ID" value="SFQ62402.1"/>
    <property type="molecule type" value="Genomic_DNA"/>
</dbReference>
<dbReference type="RefSeq" id="WP_093537725.1">
    <property type="nucleotide sequence ID" value="NZ_FOXU01000006.1"/>
</dbReference>
<evidence type="ECO:0000313" key="4">
    <source>
        <dbReference type="Proteomes" id="UP000198734"/>
    </source>
</evidence>
<evidence type="ECO:0000259" key="2">
    <source>
        <dbReference type="Pfam" id="PF10335"/>
    </source>
</evidence>
<evidence type="ECO:0000313" key="3">
    <source>
        <dbReference type="EMBL" id="SFQ62402.1"/>
    </source>
</evidence>
<dbReference type="InterPro" id="IPR018821">
    <property type="entry name" value="DUF294_put_nucleoTrafse_sb-bd"/>
</dbReference>
<dbReference type="Pfam" id="PF10335">
    <property type="entry name" value="DUF294_C"/>
    <property type="match status" value="1"/>
</dbReference>
<dbReference type="OrthoDB" id="9810963at2"/>
<dbReference type="Pfam" id="PF03445">
    <property type="entry name" value="DUF294"/>
    <property type="match status" value="1"/>
</dbReference>
<dbReference type="CDD" id="cd05401">
    <property type="entry name" value="NT_GlnE_GlnD_like"/>
    <property type="match status" value="1"/>
</dbReference>
<dbReference type="STRING" id="126156.SAMN05421670_3051"/>
<proteinExistence type="predicted"/>
<accession>A0A1I6A148</accession>
<dbReference type="Proteomes" id="UP000198734">
    <property type="component" value="Unassembled WGS sequence"/>
</dbReference>
<name>A0A1I6A148_9BACI</name>
<sequence length="324" mass="37689">METYESIREWKELNITNFLDDIVSLNDFHDQVMLKVLEVASKKMEIGSAPCDFSWFITGSGGRLEQGLISDQDHGVIYEKSNAVNDLYFQVFGAEISKGLYEVGYPYCEGKVMSSNPMWCKSFDNWRAQLQEWVKDESWETIRYLQIFYDARVLHGEGEFMHQLKSFIYEYQLQHPILLSRFSANVEHVKNVIGPVGQLLVERHGLYHGCVNLKYSGFLPYVNAIRLLSIKEGVMETSTLARMNNLIKMQKYRSLLKYSDRNFVDLLTYRLTLSQVDSYSDTHYLHIEELNKNEQKDIKRIIKGGIKLHREVIVMMKKGGHNGI</sequence>
<evidence type="ECO:0000259" key="1">
    <source>
        <dbReference type="Pfam" id="PF03445"/>
    </source>
</evidence>
<protein>
    <submittedName>
        <fullName evidence="3">CBS domain-containing protein</fullName>
    </submittedName>
</protein>
<gene>
    <name evidence="3" type="ORF">SAMN05421670_3051</name>
</gene>
<reference evidence="4" key="1">
    <citation type="submission" date="2016-10" db="EMBL/GenBank/DDBJ databases">
        <authorList>
            <person name="Varghese N."/>
            <person name="Submissions S."/>
        </authorList>
    </citation>
    <scope>NUCLEOTIDE SEQUENCE [LARGE SCALE GENOMIC DNA]</scope>
    <source>
        <strain evidence="4">DSM 11706</strain>
    </source>
</reference>